<name>A0ABN0Y436_9BACL</name>
<comment type="caution">
    <text evidence="1">The sequence shown here is derived from an EMBL/GenBank/DDBJ whole genome shotgun (WGS) entry which is preliminary data.</text>
</comment>
<evidence type="ECO:0000313" key="1">
    <source>
        <dbReference type="EMBL" id="GAA0382442.1"/>
    </source>
</evidence>
<sequence length="45" mass="5173">MLIPDNLLDKLGTYYVHQSINVRYGITFEKFVGLHQSGVWTAYLA</sequence>
<dbReference type="RefSeq" id="WP_343858745.1">
    <property type="nucleotide sequence ID" value="NZ_BAAACX010000007.1"/>
</dbReference>
<reference evidence="1 2" key="1">
    <citation type="journal article" date="2019" name="Int. J. Syst. Evol. Microbiol.">
        <title>The Global Catalogue of Microorganisms (GCM) 10K type strain sequencing project: providing services to taxonomists for standard genome sequencing and annotation.</title>
        <authorList>
            <consortium name="The Broad Institute Genomics Platform"/>
            <consortium name="The Broad Institute Genome Sequencing Center for Infectious Disease"/>
            <person name="Wu L."/>
            <person name="Ma J."/>
        </authorList>
    </citation>
    <scope>NUCLEOTIDE SEQUENCE [LARGE SCALE GENOMIC DNA]</scope>
    <source>
        <strain evidence="1 2">JCM 12774</strain>
    </source>
</reference>
<protein>
    <submittedName>
        <fullName evidence="1">Uncharacterized protein</fullName>
    </submittedName>
</protein>
<organism evidence="1 2">
    <name type="scientific">Paenibacillus motobuensis</name>
    <dbReference type="NCBI Taxonomy" id="295324"/>
    <lineage>
        <taxon>Bacteria</taxon>
        <taxon>Bacillati</taxon>
        <taxon>Bacillota</taxon>
        <taxon>Bacilli</taxon>
        <taxon>Bacillales</taxon>
        <taxon>Paenibacillaceae</taxon>
        <taxon>Paenibacillus</taxon>
    </lineage>
</organism>
<accession>A0ABN0Y436</accession>
<evidence type="ECO:0000313" key="2">
    <source>
        <dbReference type="Proteomes" id="UP001500340"/>
    </source>
</evidence>
<dbReference type="Proteomes" id="UP001500340">
    <property type="component" value="Unassembled WGS sequence"/>
</dbReference>
<proteinExistence type="predicted"/>
<keyword evidence="2" id="KW-1185">Reference proteome</keyword>
<gene>
    <name evidence="1" type="ORF">GCM10008933_12010</name>
</gene>
<dbReference type="EMBL" id="BAAACX010000007">
    <property type="protein sequence ID" value="GAA0382442.1"/>
    <property type="molecule type" value="Genomic_DNA"/>
</dbReference>